<dbReference type="Pfam" id="PF14310">
    <property type="entry name" value="Fn3-like"/>
    <property type="match status" value="1"/>
</dbReference>
<dbReference type="Gene3D" id="2.60.40.10">
    <property type="entry name" value="Immunoglobulins"/>
    <property type="match status" value="1"/>
</dbReference>
<dbReference type="GO" id="GO:0008422">
    <property type="term" value="F:beta-glucosidase activity"/>
    <property type="evidence" value="ECO:0007669"/>
    <property type="project" value="UniProtKB-ARBA"/>
</dbReference>
<dbReference type="Proteomes" id="UP001206128">
    <property type="component" value="Unassembled WGS sequence"/>
</dbReference>
<comment type="caution">
    <text evidence="8">The sequence shown here is derived from an EMBL/GenBank/DDBJ whole genome shotgun (WGS) entry which is preliminary data.</text>
</comment>
<dbReference type="SMART" id="SM01217">
    <property type="entry name" value="Fn3_like"/>
    <property type="match status" value="1"/>
</dbReference>
<evidence type="ECO:0000256" key="2">
    <source>
        <dbReference type="ARBA" id="ARBA00022729"/>
    </source>
</evidence>
<evidence type="ECO:0000313" key="9">
    <source>
        <dbReference type="Proteomes" id="UP001206128"/>
    </source>
</evidence>
<feature type="chain" id="PRO_5042031423" description="Exo-alpha-(1-&gt;6)-L-arabinopyranosidase" evidence="6">
    <location>
        <begin position="22"/>
        <end position="926"/>
    </location>
</feature>
<dbReference type="PANTHER" id="PTHR42721">
    <property type="entry name" value="SUGAR HYDROLASE-RELATED"/>
    <property type="match status" value="1"/>
</dbReference>
<evidence type="ECO:0000256" key="1">
    <source>
        <dbReference type="ARBA" id="ARBA00005336"/>
    </source>
</evidence>
<keyword evidence="9" id="KW-1185">Reference proteome</keyword>
<comment type="similarity">
    <text evidence="1">Belongs to the glycosyl hydrolase 3 family.</text>
</comment>
<name>A0AAE3KDX6_9PSEU</name>
<keyword evidence="3" id="KW-0378">Hydrolase</keyword>
<dbReference type="RefSeq" id="WP_253765615.1">
    <property type="nucleotide sequence ID" value="NZ_JAMTCK010000001.1"/>
</dbReference>
<dbReference type="InterPro" id="IPR002772">
    <property type="entry name" value="Glyco_hydro_3_C"/>
</dbReference>
<proteinExistence type="inferred from homology"/>
<evidence type="ECO:0000256" key="3">
    <source>
        <dbReference type="ARBA" id="ARBA00022801"/>
    </source>
</evidence>
<keyword evidence="2 6" id="KW-0732">Signal</keyword>
<accession>A0AAE3KDX6</accession>
<feature type="signal peptide" evidence="6">
    <location>
        <begin position="1"/>
        <end position="21"/>
    </location>
</feature>
<dbReference type="FunFam" id="2.60.40.10:FF:000495">
    <property type="entry name" value="Periplasmic beta-glucosidase"/>
    <property type="match status" value="1"/>
</dbReference>
<dbReference type="InterPro" id="IPR044993">
    <property type="entry name" value="BXL"/>
</dbReference>
<dbReference type="InterPro" id="IPR036881">
    <property type="entry name" value="Glyco_hydro_3_C_sf"/>
</dbReference>
<feature type="domain" description="Fibronectin type III-like" evidence="7">
    <location>
        <begin position="726"/>
        <end position="798"/>
    </location>
</feature>
<dbReference type="PANTHER" id="PTHR42721:SF3">
    <property type="entry name" value="BETA-D-XYLOSIDASE 5-RELATED"/>
    <property type="match status" value="1"/>
</dbReference>
<dbReference type="InterPro" id="IPR013783">
    <property type="entry name" value="Ig-like_fold"/>
</dbReference>
<dbReference type="InterPro" id="IPR017853">
    <property type="entry name" value="GH"/>
</dbReference>
<dbReference type="Pfam" id="PF00933">
    <property type="entry name" value="Glyco_hydro_3"/>
    <property type="match status" value="1"/>
</dbReference>
<dbReference type="Gene3D" id="3.20.20.300">
    <property type="entry name" value="Glycoside hydrolase, family 3, N-terminal domain"/>
    <property type="match status" value="1"/>
</dbReference>
<dbReference type="Pfam" id="PF01915">
    <property type="entry name" value="Glyco_hydro_3_C"/>
    <property type="match status" value="1"/>
</dbReference>
<organism evidence="8 9">
    <name type="scientific">Goodfellowiella coeruleoviolacea</name>
    <dbReference type="NCBI Taxonomy" id="334858"/>
    <lineage>
        <taxon>Bacteria</taxon>
        <taxon>Bacillati</taxon>
        <taxon>Actinomycetota</taxon>
        <taxon>Actinomycetes</taxon>
        <taxon>Pseudonocardiales</taxon>
        <taxon>Pseudonocardiaceae</taxon>
        <taxon>Goodfellowiella</taxon>
    </lineage>
</organism>
<dbReference type="EMBL" id="JAMTCK010000001">
    <property type="protein sequence ID" value="MCP2163190.1"/>
    <property type="molecule type" value="Genomic_DNA"/>
</dbReference>
<evidence type="ECO:0000256" key="6">
    <source>
        <dbReference type="SAM" id="SignalP"/>
    </source>
</evidence>
<dbReference type="InterPro" id="IPR026891">
    <property type="entry name" value="Fn3-like"/>
</dbReference>
<dbReference type="SUPFAM" id="SSF51445">
    <property type="entry name" value="(Trans)glycosidases"/>
    <property type="match status" value="1"/>
</dbReference>
<evidence type="ECO:0000259" key="7">
    <source>
        <dbReference type="SMART" id="SM01217"/>
    </source>
</evidence>
<protein>
    <recommendedName>
        <fullName evidence="5">Exo-alpha-(1-&gt;6)-L-arabinopyranosidase</fullName>
    </recommendedName>
</protein>
<evidence type="ECO:0000313" key="8">
    <source>
        <dbReference type="EMBL" id="MCP2163190.1"/>
    </source>
</evidence>
<dbReference type="AlphaFoldDB" id="A0AAE3KDX6"/>
<dbReference type="GO" id="GO:0046556">
    <property type="term" value="F:alpha-L-arabinofuranosidase activity"/>
    <property type="evidence" value="ECO:0007669"/>
    <property type="project" value="TreeGrafter"/>
</dbReference>
<dbReference type="GO" id="GO:0031222">
    <property type="term" value="P:arabinan catabolic process"/>
    <property type="evidence" value="ECO:0007669"/>
    <property type="project" value="TreeGrafter"/>
</dbReference>
<sequence length="926" mass="99338">MRKRVSTVALAIGVAVSGVLAAVAVPAVSAPKPREPIYLNRAYSPEERAADLVSRLTLAEKASQMNSSLAAAIPRLGIAAYSYWNEAAHGVAREGTKDNANPDVLTNTTSYPVDLSLGSTWNPDLMYAEASMISDEAREVVKDNRLDLNFYSPTVNLARDPRWGRNDEAFSEDPLLTSEIAAQFVNGLEGKDQSGNLLRSGGGYLKAITTLKHFAANNSEFNRLTGSSDMDERTLREYYTAQFRDIVRRSDPGSMMSSYNRVNGVPAAADVHLIDTLARQTFGFDGFFTSDCDAIYEIQAGHHWQPPGAAKPLDELGRTAYANSAGEDLDCNQGYHDKFNYANTIPNAVAARIQTQTGVYTENDVDVSLTRLFAARIATGEFDDEAAVPWVAQARARIAPGTWVNDDSNNAVTQTPERLAMARRVAGQSIVLLKNGTVGGADKNGTVGGADKNDSAGSAQPLLPLRVPATGAYRVAVIGHFANPESMYLGGYSNIQGKAGKANEVNGYQGLKAAIQKINPSAVVDFLPGTDPNSLDRVDAASVEAAANYDAVIVYAGTDDTTAAEESDRSSLALPGAQASLISQVAARNPRTIVYVETIGQVDLAPFQDAVPALLWSSYNGQRKGEALADVLLGAVNPSGRLPFSWYADASQLPALDDYAIRPSATSPGRTYMYYTGPVSYPFGYGLGYSDFRYTNLRVDRHQVDANGSLRVSADVTNTGSVAGAEVVQLYVSTPDAPAELQRPIKRLEGFQKISLDPHQTKRVEFTVDVPKLAFFDESANRYQVDTGRYEIQLGSSSADADIQQRASVRVTGALNPVPSVVSAKPAASSDAAQQVAQRVLFPAGTVVDPQLTVAMSDDTLYGYIGRGASRALPDDLRVRYHSNRPDVVSVRGDVIRTVGSGVATVTATVSYHGRQASTDFVVYVR</sequence>
<dbReference type="InterPro" id="IPR001764">
    <property type="entry name" value="Glyco_hydro_3_N"/>
</dbReference>
<reference evidence="8" key="1">
    <citation type="submission" date="2022-06" db="EMBL/GenBank/DDBJ databases">
        <title>Genomic Encyclopedia of Archaeal and Bacterial Type Strains, Phase II (KMG-II): from individual species to whole genera.</title>
        <authorList>
            <person name="Goeker M."/>
        </authorList>
    </citation>
    <scope>NUCLEOTIDE SEQUENCE</scope>
    <source>
        <strain evidence="8">DSM 43935</strain>
    </source>
</reference>
<dbReference type="Gene3D" id="3.40.50.1700">
    <property type="entry name" value="Glycoside hydrolase family 3 C-terminal domain"/>
    <property type="match status" value="1"/>
</dbReference>
<evidence type="ECO:0000256" key="5">
    <source>
        <dbReference type="ARBA" id="ARBA00074219"/>
    </source>
</evidence>
<dbReference type="InterPro" id="IPR036962">
    <property type="entry name" value="Glyco_hydro_3_N_sf"/>
</dbReference>
<dbReference type="GO" id="GO:0009044">
    <property type="term" value="F:xylan 1,4-beta-xylosidase activity"/>
    <property type="evidence" value="ECO:0007669"/>
    <property type="project" value="InterPro"/>
</dbReference>
<dbReference type="SUPFAM" id="SSF52279">
    <property type="entry name" value="Beta-D-glucan exohydrolase, C-terminal domain"/>
    <property type="match status" value="1"/>
</dbReference>
<dbReference type="PRINTS" id="PR00133">
    <property type="entry name" value="GLHYDRLASE3"/>
</dbReference>
<gene>
    <name evidence="8" type="ORF">LX83_000030</name>
</gene>
<dbReference type="GO" id="GO:0045493">
    <property type="term" value="P:xylan catabolic process"/>
    <property type="evidence" value="ECO:0007669"/>
    <property type="project" value="InterPro"/>
</dbReference>
<comment type="function">
    <text evidence="4">Catalyzes the hydrolysis of a non-reducing terminal alpha-L-arabinopyranosidic linkage in ginsenoside Rb2 (alpha-L-arabinopyranosyl-(1-&gt;6)-alpha-D-glucopyranosyl) to release alpha-D-glucopyranosyl (Rd). It is not able to hydrolyze alpha-L-arabinofuranosyl-(1-&gt;6)-alpha-D-glucopyranosyl (Rc).</text>
</comment>
<evidence type="ECO:0000256" key="4">
    <source>
        <dbReference type="ARBA" id="ARBA00058905"/>
    </source>
</evidence>